<reference evidence="1 2" key="1">
    <citation type="journal article" date="2014" name="BMC Genomics">
        <title>The genome and occlusion bodies of marine Penaeus monodon nudivirus (PmNV, also known as MBV and PemoNPV) suggest that it should be assigned to a new nudivirus genus that is distinct from the terrestrial nudiviruses.</title>
        <authorList>
            <person name="Yang Y.T."/>
            <person name="Lee D.Y."/>
            <person name="Wang Y."/>
            <person name="Hu J.M."/>
            <person name="Li W.H."/>
            <person name="Leu J.H."/>
            <person name="Chang G.D."/>
            <person name="Ke H.M."/>
            <person name="Kang S.T."/>
            <person name="Lin S.S."/>
            <person name="Kou G.H."/>
            <person name="Lo C.F."/>
        </authorList>
    </citation>
    <scope>NUCLEOTIDE SEQUENCE [LARGE SCALE GENOMIC DNA]</scope>
    <source>
        <strain evidence="1">Indonesia</strain>
    </source>
</reference>
<dbReference type="Proteomes" id="UP000203413">
    <property type="component" value="Segment"/>
</dbReference>
<accession>A0A076FD23</accession>
<sequence length="248" mass="28362">MDCENYDTFEAMIMERINRSLRTSEFAALDNGIDKWDNLYLKFFLNVYVQLCKLPGIRYRVLDMLTFEPVILQSDVRISKHNEPTIIHGISIPYLQAIFNLRNKVEVSTKNCASSMRLPSIFPTVGTSDGGDNYVGSASDSRVLSKTLSTRLLNFYVHADHAAYHFNQFIKTGDAGYDHEDIRTRKMPLKPREVKYCHDLISSIPNKHLTDYLKSHDVLRIEDVAVSNSHCSNFGNIFTHNSDSSDNE</sequence>
<dbReference type="EMBL" id="KJ184318">
    <property type="protein sequence ID" value="AII15833.1"/>
    <property type="molecule type" value="Genomic_DNA"/>
</dbReference>
<keyword evidence="2" id="KW-1185">Reference proteome</keyword>
<dbReference type="RefSeq" id="YP_009051883.1">
    <property type="nucleotide sequence ID" value="NC_024692.1"/>
</dbReference>
<evidence type="ECO:0000313" key="1">
    <source>
        <dbReference type="EMBL" id="AII15833.1"/>
    </source>
</evidence>
<protein>
    <submittedName>
        <fullName evidence="1">PmV-like protein</fullName>
    </submittedName>
</protein>
<dbReference type="GeneID" id="20098351"/>
<organism evidence="1 2">
    <name type="scientific">Penaeus monodon nudivirus</name>
    <dbReference type="NCBI Taxonomy" id="1529056"/>
    <lineage>
        <taxon>Viruses</taxon>
        <taxon>Viruses incertae sedis</taxon>
        <taxon>Naldaviricetes</taxon>
        <taxon>Lefavirales</taxon>
        <taxon>Nudiviridae</taxon>
        <taxon>Gammanudivirus</taxon>
        <taxon>Gammanudivirus pemonodonis</taxon>
    </lineage>
</organism>
<dbReference type="KEGG" id="vg:20098351"/>
<proteinExistence type="predicted"/>
<name>A0A076FD23_9VIRU</name>
<gene>
    <name evidence="1" type="ORF">PmNV_045</name>
</gene>
<evidence type="ECO:0000313" key="2">
    <source>
        <dbReference type="Proteomes" id="UP000203413"/>
    </source>
</evidence>